<proteinExistence type="predicted"/>
<dbReference type="GO" id="GO:0016020">
    <property type="term" value="C:membrane"/>
    <property type="evidence" value="ECO:0007669"/>
    <property type="project" value="InterPro"/>
</dbReference>
<reference evidence="2" key="1">
    <citation type="submission" date="2020-10" db="EMBL/GenBank/DDBJ databases">
        <authorList>
            <person name="Gilroy R."/>
        </authorList>
    </citation>
    <scope>NUCLEOTIDE SEQUENCE</scope>
    <source>
        <strain evidence="2">B1-16210</strain>
    </source>
</reference>
<gene>
    <name evidence="2" type="ORF">IAC77_03655</name>
</gene>
<accession>A0A940ICG7</accession>
<organism evidence="2 3">
    <name type="scientific">Candidatus Enterousia excrementavium</name>
    <dbReference type="NCBI Taxonomy" id="2840789"/>
    <lineage>
        <taxon>Bacteria</taxon>
        <taxon>Pseudomonadati</taxon>
        <taxon>Pseudomonadota</taxon>
        <taxon>Alphaproteobacteria</taxon>
        <taxon>Candidatus Enterousia</taxon>
    </lineage>
</organism>
<dbReference type="EMBL" id="JADINE010000045">
    <property type="protein sequence ID" value="MBO8407524.1"/>
    <property type="molecule type" value="Genomic_DNA"/>
</dbReference>
<evidence type="ECO:0000259" key="1">
    <source>
        <dbReference type="Pfam" id="PF04335"/>
    </source>
</evidence>
<sequence>MKKLMMFLIGLLLLALTGLAVFVAGAVFDAGTNQRIVPYFFQPNNLSERRPGVPQTPEYMGEADFLDLLVRKYVTEYFYAAPDPENIARRASVGSALDRMSSDAVFEEWNANQAQVIQQLAANKSMRVARVIDKIFRPSGSKYWVVNYELTTWEHPNDFSIPPVVTRGTMYMDIIYKMEMWSDVGLETLHKYLENGGDPAAVFHFRVIQIIQEQG</sequence>
<protein>
    <recommendedName>
        <fullName evidence="1">Bacterial virulence protein VirB8 domain-containing protein</fullName>
    </recommendedName>
</protein>
<dbReference type="Pfam" id="PF04335">
    <property type="entry name" value="VirB8"/>
    <property type="match status" value="1"/>
</dbReference>
<comment type="caution">
    <text evidence="2">The sequence shown here is derived from an EMBL/GenBank/DDBJ whole genome shotgun (WGS) entry which is preliminary data.</text>
</comment>
<feature type="domain" description="Bacterial virulence protein VirB8" evidence="1">
    <location>
        <begin position="6"/>
        <end position="155"/>
    </location>
</feature>
<dbReference type="Proteomes" id="UP000721442">
    <property type="component" value="Unassembled WGS sequence"/>
</dbReference>
<name>A0A940ICG7_9PROT</name>
<dbReference type="InterPro" id="IPR007430">
    <property type="entry name" value="VirB8"/>
</dbReference>
<dbReference type="AlphaFoldDB" id="A0A940ICG7"/>
<evidence type="ECO:0000313" key="2">
    <source>
        <dbReference type="EMBL" id="MBO8407524.1"/>
    </source>
</evidence>
<evidence type="ECO:0000313" key="3">
    <source>
        <dbReference type="Proteomes" id="UP000721442"/>
    </source>
</evidence>
<reference evidence="2" key="2">
    <citation type="journal article" date="2021" name="PeerJ">
        <title>Extensive microbial diversity within the chicken gut microbiome revealed by metagenomics and culture.</title>
        <authorList>
            <person name="Gilroy R."/>
            <person name="Ravi A."/>
            <person name="Getino M."/>
            <person name="Pursley I."/>
            <person name="Horton D.L."/>
            <person name="Alikhan N.F."/>
            <person name="Baker D."/>
            <person name="Gharbi K."/>
            <person name="Hall N."/>
            <person name="Watson M."/>
            <person name="Adriaenssens E.M."/>
            <person name="Foster-Nyarko E."/>
            <person name="Jarju S."/>
            <person name="Secka A."/>
            <person name="Antonio M."/>
            <person name="Oren A."/>
            <person name="Chaudhuri R.R."/>
            <person name="La Ragione R."/>
            <person name="Hildebrand F."/>
            <person name="Pallen M.J."/>
        </authorList>
    </citation>
    <scope>NUCLEOTIDE SEQUENCE</scope>
    <source>
        <strain evidence="2">B1-16210</strain>
    </source>
</reference>